<dbReference type="KEGG" id="lth:KLTH0A07480g"/>
<feature type="domain" description="DNA mismatch repair proteins mutS family" evidence="13">
    <location>
        <begin position="882"/>
        <end position="898"/>
    </location>
</feature>
<evidence type="ECO:0000256" key="11">
    <source>
        <dbReference type="ARBA" id="ARBA00073774"/>
    </source>
</evidence>
<evidence type="ECO:0000256" key="8">
    <source>
        <dbReference type="ARBA" id="ARBA00023204"/>
    </source>
</evidence>
<dbReference type="GO" id="GO:0005634">
    <property type="term" value="C:nucleus"/>
    <property type="evidence" value="ECO:0007669"/>
    <property type="project" value="UniProtKB-SubCell"/>
</dbReference>
<dbReference type="InterPro" id="IPR036187">
    <property type="entry name" value="DNA_mismatch_repair_MutS_sf"/>
</dbReference>
<dbReference type="InterPro" id="IPR007695">
    <property type="entry name" value="DNA_mismatch_repair_MutS-lik_N"/>
</dbReference>
<feature type="compositionally biased region" description="Polar residues" evidence="12">
    <location>
        <begin position="25"/>
        <end position="46"/>
    </location>
</feature>
<dbReference type="Pfam" id="PF05192">
    <property type="entry name" value="MutS_III"/>
    <property type="match status" value="1"/>
</dbReference>
<dbReference type="AlphaFoldDB" id="C5DC35"/>
<dbReference type="SUPFAM" id="SSF52540">
    <property type="entry name" value="P-loop containing nucleoside triphosphate hydrolases"/>
    <property type="match status" value="1"/>
</dbReference>
<feature type="compositionally biased region" description="Basic and acidic residues" evidence="12">
    <location>
        <begin position="50"/>
        <end position="66"/>
    </location>
</feature>
<keyword evidence="6" id="KW-0067">ATP-binding</keyword>
<evidence type="ECO:0000256" key="4">
    <source>
        <dbReference type="ARBA" id="ARBA00022741"/>
    </source>
</evidence>
<dbReference type="Gene3D" id="3.40.50.300">
    <property type="entry name" value="P-loop containing nucleotide triphosphate hydrolases"/>
    <property type="match status" value="1"/>
</dbReference>
<dbReference type="Gene3D" id="1.10.1420.10">
    <property type="match status" value="2"/>
</dbReference>
<dbReference type="InterPro" id="IPR007861">
    <property type="entry name" value="DNA_mismatch_repair_MutS_clamp"/>
</dbReference>
<evidence type="ECO:0000256" key="1">
    <source>
        <dbReference type="ARBA" id="ARBA00004123"/>
    </source>
</evidence>
<dbReference type="GO" id="GO:0006298">
    <property type="term" value="P:mismatch repair"/>
    <property type="evidence" value="ECO:0007669"/>
    <property type="project" value="InterPro"/>
</dbReference>
<dbReference type="PANTHER" id="PTHR11361:SF122">
    <property type="entry name" value="DNA MISMATCH REPAIR PROTEIN MSH3"/>
    <property type="match status" value="1"/>
</dbReference>
<organism evidence="14 15">
    <name type="scientific">Lachancea thermotolerans (strain ATCC 56472 / CBS 6340 / NRRL Y-8284)</name>
    <name type="common">Yeast</name>
    <name type="synonym">Kluyveromyces thermotolerans</name>
    <dbReference type="NCBI Taxonomy" id="559295"/>
    <lineage>
        <taxon>Eukaryota</taxon>
        <taxon>Fungi</taxon>
        <taxon>Dikarya</taxon>
        <taxon>Ascomycota</taxon>
        <taxon>Saccharomycotina</taxon>
        <taxon>Saccharomycetes</taxon>
        <taxon>Saccharomycetales</taxon>
        <taxon>Saccharomycetaceae</taxon>
        <taxon>Lachancea</taxon>
    </lineage>
</organism>
<dbReference type="GO" id="GO:0140664">
    <property type="term" value="F:ATP-dependent DNA damage sensor activity"/>
    <property type="evidence" value="ECO:0007669"/>
    <property type="project" value="InterPro"/>
</dbReference>
<proteinExistence type="inferred from homology"/>
<dbReference type="GeneID" id="8290591"/>
<evidence type="ECO:0000256" key="9">
    <source>
        <dbReference type="ARBA" id="ARBA00023242"/>
    </source>
</evidence>
<reference evidence="14 15" key="1">
    <citation type="journal article" date="2009" name="Genome Res.">
        <title>Comparative genomics of protoploid Saccharomycetaceae.</title>
        <authorList>
            <consortium name="The Genolevures Consortium"/>
            <person name="Souciet J.-L."/>
            <person name="Dujon B."/>
            <person name="Gaillardin C."/>
            <person name="Johnston M."/>
            <person name="Baret P.V."/>
            <person name="Cliften P."/>
            <person name="Sherman D.J."/>
            <person name="Weissenbach J."/>
            <person name="Westhof E."/>
            <person name="Wincker P."/>
            <person name="Jubin C."/>
            <person name="Poulain J."/>
            <person name="Barbe V."/>
            <person name="Segurens B."/>
            <person name="Artiguenave F."/>
            <person name="Anthouard V."/>
            <person name="Vacherie B."/>
            <person name="Val M.-E."/>
            <person name="Fulton R.S."/>
            <person name="Minx P."/>
            <person name="Wilson R."/>
            <person name="Durrens P."/>
            <person name="Jean G."/>
            <person name="Marck C."/>
            <person name="Martin T."/>
            <person name="Nikolski M."/>
            <person name="Rolland T."/>
            <person name="Seret M.-L."/>
            <person name="Casaregola S."/>
            <person name="Despons L."/>
            <person name="Fairhead C."/>
            <person name="Fischer G."/>
            <person name="Lafontaine I."/>
            <person name="Leh V."/>
            <person name="Lemaire M."/>
            <person name="de Montigny J."/>
            <person name="Neuveglise C."/>
            <person name="Thierry A."/>
            <person name="Blanc-Lenfle I."/>
            <person name="Bleykasten C."/>
            <person name="Diffels J."/>
            <person name="Fritsch E."/>
            <person name="Frangeul L."/>
            <person name="Goeffon A."/>
            <person name="Jauniaux N."/>
            <person name="Kachouri-Lafond R."/>
            <person name="Payen C."/>
            <person name="Potier S."/>
            <person name="Pribylova L."/>
            <person name="Ozanne C."/>
            <person name="Richard G.-F."/>
            <person name="Sacerdot C."/>
            <person name="Straub M.-L."/>
            <person name="Talla E."/>
        </authorList>
    </citation>
    <scope>NUCLEOTIDE SEQUENCE [LARGE SCALE GENOMIC DNA]</scope>
    <source>
        <strain evidence="15">ATCC 56472 / CBS 6340 / NRRL Y-8284</strain>
    </source>
</reference>
<dbReference type="InParanoid" id="C5DC35"/>
<keyword evidence="5" id="KW-0227">DNA damage</keyword>
<dbReference type="FunFam" id="3.40.50.300:FF:002852">
    <property type="entry name" value="Mismatch repair protein"/>
    <property type="match status" value="1"/>
</dbReference>
<dbReference type="STRING" id="559295.C5DC35"/>
<evidence type="ECO:0000256" key="5">
    <source>
        <dbReference type="ARBA" id="ARBA00022763"/>
    </source>
</evidence>
<dbReference type="GO" id="GO:0005524">
    <property type="term" value="F:ATP binding"/>
    <property type="evidence" value="ECO:0007669"/>
    <property type="project" value="UniProtKB-KW"/>
</dbReference>
<evidence type="ECO:0000256" key="3">
    <source>
        <dbReference type="ARBA" id="ARBA00022151"/>
    </source>
</evidence>
<keyword evidence="15" id="KW-1185">Reference proteome</keyword>
<dbReference type="InterPro" id="IPR017261">
    <property type="entry name" value="DNA_mismatch_repair_MutS/MSH"/>
</dbReference>
<feature type="region of interest" description="Disordered" evidence="12">
    <location>
        <begin position="88"/>
        <end position="152"/>
    </location>
</feature>
<dbReference type="eggNOG" id="KOG0218">
    <property type="taxonomic scope" value="Eukaryota"/>
</dbReference>
<dbReference type="PANTHER" id="PTHR11361">
    <property type="entry name" value="DNA MISMATCH REPAIR PROTEIN MUTS FAMILY MEMBER"/>
    <property type="match status" value="1"/>
</dbReference>
<feature type="compositionally biased region" description="Low complexity" evidence="12">
    <location>
        <begin position="8"/>
        <end position="24"/>
    </location>
</feature>
<keyword evidence="8" id="KW-0234">DNA repair</keyword>
<comment type="subcellular location">
    <subcellularLocation>
        <location evidence="1">Nucleus</location>
    </subcellularLocation>
</comment>
<dbReference type="GO" id="GO:0006312">
    <property type="term" value="P:mitotic recombination"/>
    <property type="evidence" value="ECO:0007669"/>
    <property type="project" value="TreeGrafter"/>
</dbReference>
<feature type="region of interest" description="Disordered" evidence="12">
    <location>
        <begin position="1"/>
        <end position="75"/>
    </location>
</feature>
<evidence type="ECO:0000256" key="12">
    <source>
        <dbReference type="SAM" id="MobiDB-lite"/>
    </source>
</evidence>
<evidence type="ECO:0000256" key="6">
    <source>
        <dbReference type="ARBA" id="ARBA00022840"/>
    </source>
</evidence>
<dbReference type="Pfam" id="PF01624">
    <property type="entry name" value="MutS_I"/>
    <property type="match status" value="1"/>
</dbReference>
<dbReference type="InterPro" id="IPR016151">
    <property type="entry name" value="DNA_mismatch_repair_MutS_N"/>
</dbReference>
<dbReference type="SMART" id="SM00534">
    <property type="entry name" value="MUTSac"/>
    <property type="match status" value="1"/>
</dbReference>
<dbReference type="SMART" id="SM00533">
    <property type="entry name" value="MUTSd"/>
    <property type="match status" value="1"/>
</dbReference>
<feature type="compositionally biased region" description="Basic and acidic residues" evidence="12">
    <location>
        <begin position="91"/>
        <end position="103"/>
    </location>
</feature>
<dbReference type="InterPro" id="IPR027417">
    <property type="entry name" value="P-loop_NTPase"/>
</dbReference>
<dbReference type="HOGENOM" id="CLU_002472_0_2_1"/>
<dbReference type="SUPFAM" id="SSF48334">
    <property type="entry name" value="DNA repair protein MutS, domain III"/>
    <property type="match status" value="1"/>
</dbReference>
<dbReference type="Proteomes" id="UP000002036">
    <property type="component" value="Chromosome A"/>
</dbReference>
<keyword evidence="7" id="KW-0238">DNA-binding</keyword>
<accession>C5DC35</accession>
<dbReference type="Gene3D" id="3.40.1170.10">
    <property type="entry name" value="DNA repair protein MutS, domain I"/>
    <property type="match status" value="1"/>
</dbReference>
<evidence type="ECO:0000313" key="14">
    <source>
        <dbReference type="EMBL" id="CAR21342.1"/>
    </source>
</evidence>
<dbReference type="NCBIfam" id="NF003810">
    <property type="entry name" value="PRK05399.1"/>
    <property type="match status" value="1"/>
</dbReference>
<keyword evidence="4" id="KW-0547">Nucleotide-binding</keyword>
<evidence type="ECO:0000256" key="7">
    <source>
        <dbReference type="ARBA" id="ARBA00023125"/>
    </source>
</evidence>
<dbReference type="RefSeq" id="XP_002551784.1">
    <property type="nucleotide sequence ID" value="XM_002551738.1"/>
</dbReference>
<sequence>MSYQPAISKFFKSNSKNSAKRSASGNGNTGSPSPQPVTGSRSQSSGFWKDTARKSGDGTAEKHEANAADPARAVSKVAKAALSEYSFTRAKSTEDAPSRRGIQESDDFSEKVQSALRKRASGTLDREADQDSSTDAAAIEPASKKSRKSDKLTPLDQQVKDLKLQHMDKILAVRVGYKYKFFAMDAVIVSKILQIMLISGKLTLDDSHPCDRSYKQLAYCSIPDNRLQVHLQRLLRHNLKVGVVEQAETQAIKRAHGTSSGVFRRKVDKVFTKATFSINETFNRAEANSTGELSTIWALKAAEDEHFFHFWLLSVQLSSGEVIHDKFSDRKKMSAIELDKRISYLSPIEVVSRGPLPEVIVSFIKKRQSEVQFYDLSTSEPEAPQGSHLGGIKLPEELLELRATLRHYLENYDTHKILDILHNYKPFDTKTNMILSPNTLESLEIFENQTDLTTRGSLMWILDHTRTPYGYRLLREWISRPLTDKNEINKRLDAIECARKEITSIFMEALSNMLKDTPDFLKNLNRISYGQTSRQEVYVFLKHLDKIAKHFISHHYYLQEQVFDTGGRVHQRSTLLTSVLQQLDDALRKINVTHLLNMINVEGALDKNKEKSCNEFFDLNNYDNAEVIISKLRDIDSVKEELQRELERIRRVLRRPRFFFKDEIEYLIEVRNTQLNGLPTDWVKVASTKTLSRFRTPETTKLVNQLEYHKNLLTYVCDEEFKKFLVRISADYAQLRDIINKLATFDCILSISAASFNRNYVRPKFSENSRQINIKNGRNPIIESLDVNYVANDVHMKEDANKLMIITGPNMGGKSSFIRQVALIGILAQIGSFVPADSAEIPIFNNVFTRIGAHDNLIKGDSTFKVEMLEMLDILKNCNENSLLLLDEVGRGTGTTDGVSISYAIIKHFTSMETKCPFILFITHYPILGSITSPLLDNYHMSFIEERRPGERWPTAVFLYKLTRGLASDSYGLNVARLANIPTDIINKAFEISEQAKFEMEGDKHLRFISAVKAALLDKGSSYKEKLLRLLEIEE</sequence>
<dbReference type="PROSITE" id="PS00486">
    <property type="entry name" value="DNA_MISMATCH_REPAIR_2"/>
    <property type="match status" value="1"/>
</dbReference>
<keyword evidence="9" id="KW-0539">Nucleus</keyword>
<name>C5DC35_LACTC</name>
<comment type="similarity">
    <text evidence="2">Belongs to the DNA mismatch repair MutS family. MSH3 subfamily.</text>
</comment>
<dbReference type="InterPro" id="IPR000432">
    <property type="entry name" value="DNA_mismatch_repair_MutS_C"/>
</dbReference>
<dbReference type="SUPFAM" id="SSF55271">
    <property type="entry name" value="DNA repair protein MutS, domain I"/>
    <property type="match status" value="1"/>
</dbReference>
<protein>
    <recommendedName>
        <fullName evidence="3 11">DNA mismatch repair protein MSH3</fullName>
    </recommendedName>
    <alternativeName>
        <fullName evidence="3 11">DNA mismatch repair protein MSH3</fullName>
    </alternativeName>
    <alternativeName>
        <fullName evidence="10">MutS protein homolog 3</fullName>
    </alternativeName>
</protein>
<dbReference type="OMA" id="INMHAAR"/>
<dbReference type="Pfam" id="PF05190">
    <property type="entry name" value="MutS_IV"/>
    <property type="match status" value="1"/>
</dbReference>
<gene>
    <name evidence="14" type="ordered locus">KLTH0A07480g</name>
</gene>
<dbReference type="EMBL" id="CU928165">
    <property type="protein sequence ID" value="CAR21342.1"/>
    <property type="molecule type" value="Genomic_DNA"/>
</dbReference>
<dbReference type="OrthoDB" id="121051at2759"/>
<evidence type="ECO:0000313" key="15">
    <source>
        <dbReference type="Proteomes" id="UP000002036"/>
    </source>
</evidence>
<dbReference type="InterPro" id="IPR045076">
    <property type="entry name" value="MutS"/>
</dbReference>
<evidence type="ECO:0000259" key="13">
    <source>
        <dbReference type="PROSITE" id="PS00486"/>
    </source>
</evidence>
<dbReference type="Pfam" id="PF00488">
    <property type="entry name" value="MutS_V"/>
    <property type="match status" value="1"/>
</dbReference>
<evidence type="ECO:0000256" key="2">
    <source>
        <dbReference type="ARBA" id="ARBA00007094"/>
    </source>
</evidence>
<dbReference type="InterPro" id="IPR007696">
    <property type="entry name" value="DNA_mismatch_repair_MutS_core"/>
</dbReference>
<dbReference type="PIRSF" id="PIRSF037677">
    <property type="entry name" value="DNA_mis_repair_Msh6"/>
    <property type="match status" value="1"/>
</dbReference>
<dbReference type="GO" id="GO:0030983">
    <property type="term" value="F:mismatched DNA binding"/>
    <property type="evidence" value="ECO:0007669"/>
    <property type="project" value="InterPro"/>
</dbReference>
<dbReference type="FunCoup" id="C5DC35">
    <property type="interactions" value="872"/>
</dbReference>
<evidence type="ECO:0000256" key="10">
    <source>
        <dbReference type="ARBA" id="ARBA00029792"/>
    </source>
</evidence>